<dbReference type="AlphaFoldDB" id="A0A835XWK1"/>
<keyword evidence="5" id="KW-1185">Reference proteome</keyword>
<feature type="chain" id="PRO_5032578384" description="HYR domain-containing protein" evidence="2">
    <location>
        <begin position="25"/>
        <end position="1208"/>
    </location>
</feature>
<evidence type="ECO:0000256" key="2">
    <source>
        <dbReference type="SAM" id="SignalP"/>
    </source>
</evidence>
<evidence type="ECO:0000256" key="1">
    <source>
        <dbReference type="ARBA" id="ARBA00022737"/>
    </source>
</evidence>
<dbReference type="PANTHER" id="PTHR24273:SF32">
    <property type="entry name" value="HYALIN"/>
    <property type="match status" value="1"/>
</dbReference>
<dbReference type="InterPro" id="IPR049804">
    <property type="entry name" value="Choice_anch_L"/>
</dbReference>
<reference evidence="4" key="1">
    <citation type="journal article" date="2020" name="bioRxiv">
        <title>Comparative genomics of Chlamydomonas.</title>
        <authorList>
            <person name="Craig R.J."/>
            <person name="Hasan A.R."/>
            <person name="Ness R.W."/>
            <person name="Keightley P.D."/>
        </authorList>
    </citation>
    <scope>NUCLEOTIDE SEQUENCE</scope>
    <source>
        <strain evidence="4">CCAP 11/70</strain>
    </source>
</reference>
<feature type="domain" description="HYR" evidence="3">
    <location>
        <begin position="260"/>
        <end position="346"/>
    </location>
</feature>
<comment type="caution">
    <text evidence="4">The sequence shown here is derived from an EMBL/GenBank/DDBJ whole genome shotgun (WGS) entry which is preliminary data.</text>
</comment>
<dbReference type="Pfam" id="PF02494">
    <property type="entry name" value="HYR"/>
    <property type="match status" value="10"/>
</dbReference>
<name>A0A835XWK1_9CHLO</name>
<feature type="domain" description="HYR" evidence="3">
    <location>
        <begin position="918"/>
        <end position="1002"/>
    </location>
</feature>
<dbReference type="EMBL" id="JAEHOE010000052">
    <property type="protein sequence ID" value="KAG2491538.1"/>
    <property type="molecule type" value="Genomic_DNA"/>
</dbReference>
<evidence type="ECO:0000313" key="4">
    <source>
        <dbReference type="EMBL" id="KAG2491538.1"/>
    </source>
</evidence>
<feature type="signal peptide" evidence="2">
    <location>
        <begin position="1"/>
        <end position="24"/>
    </location>
</feature>
<dbReference type="PROSITE" id="PS50825">
    <property type="entry name" value="HYR"/>
    <property type="match status" value="6"/>
</dbReference>
<evidence type="ECO:0000313" key="5">
    <source>
        <dbReference type="Proteomes" id="UP000612055"/>
    </source>
</evidence>
<feature type="domain" description="HYR" evidence="3">
    <location>
        <begin position="347"/>
        <end position="427"/>
    </location>
</feature>
<dbReference type="OrthoDB" id="540558at2759"/>
<gene>
    <name evidence="4" type="ORF">HYH03_010109</name>
</gene>
<dbReference type="Gene3D" id="2.60.40.10">
    <property type="entry name" value="Immunoglobulins"/>
    <property type="match status" value="8"/>
</dbReference>
<dbReference type="PANTHER" id="PTHR24273">
    <property type="entry name" value="FI04643P-RELATED"/>
    <property type="match status" value="1"/>
</dbReference>
<keyword evidence="2" id="KW-0732">Signal</keyword>
<dbReference type="Proteomes" id="UP000612055">
    <property type="component" value="Unassembled WGS sequence"/>
</dbReference>
<dbReference type="NCBIfam" id="NF038133">
    <property type="entry name" value="choice_anch_L"/>
    <property type="match status" value="1"/>
</dbReference>
<sequence>MRRPRVSPLLALACCAILCTAASASRVSAGNSFGGGARRALLSDGSLTRGTANDYATQLLDPVSFELISASYTGASAAAGFINFPSGHALASELNSGALVLTSGSADYALSTSNNADYTGDGLGTAGDSDVGAVTGGVATYDASALVIKVKAKGAGKVSFRYVFASDEYPEFVGSSFNDGFVLLINGVNKALVPALYNSCDLQCATPGGVGSCKVDSGCMFDSNYQKFCSAVSDKPQGTPCKTAANVDGACSGTSTCIAFDTTPPVLTPSPATVAVSADTFGGISSVQFSCSANDGVDGPIAASAVSYSPKLPGSYFAVGTHTVTCSATDASGNTGYATITITVTDNAAPVITRSANSVSAYANTFGGVDSASFGCTAADVVDGYVAVEYSIQPGSFFPVGVTTVTCTAKDKAGNTASATITVTVSDNTPPTIAAAATSVAAQADTLGGAKSVSFSCSASDIVDGPLSVSYSPKQPGDYFPVGNSVVTCSAKDKAGNTASATITVVVSDNTPPTVTAAASSVSASADTLGGAKSVSFSCSASDIVDGPLSVSYSPKQPGDYFPVGATPVTCTAKDKAGNTASATVTVTVRDITPPTVTAVKSAVSFEANTLGGFDAASFGCTALDIVDGPLSVTYDPKKPGDFFPVGVTTVTCTAKDTAGNTASATVTITVTDKTAPAVAADDASIEADADTLGGAKSVSFSCSASDIVDGPLSVSYSPKQPGDYFPVGNTVVTCSAKDKAGNTASATITVVVSDNTPPTVTAASNSVTVEADALGGAKSVSFSCSASDVVDGPLSVVYTPQQPGSYFPVGIHPITCTATDKAGNTASSSITVTVTDSTPPTVTAVKSAVSFEGNTLGGFDAASFGCTALDIVDGPLSVTYDPKKPGDFFPVGVTTVTCTAEDTAGNTAAATVTITVTDTTVPTLTPSASTISVEGNTLGGVDTVPFSCEASDIVDGPITAVSFSPKQPGDYFPIGTTAVACSAKDMAGNTGAATISVTVFDNTPPALTVPSSTVVHEAPTPAGAEISYASSAFDIVDGNVPILCTPASGTLLPIGTHTVRCSAKDKAGNTAEASFNVRVERCTWTGFLPPISNKDENVFSTRTTTIPIKWSMGGMNFGGYPDLLAPGFPRLVPITCGTNPAPSAADKGTYLEAAAQGLKFTDGAEYHMNFRTTGLVSAGSCYRVDVMLSVCDSSDAGIRSFRIRVKA</sequence>
<accession>A0A835XWK1</accession>
<evidence type="ECO:0000259" key="3">
    <source>
        <dbReference type="PROSITE" id="PS50825"/>
    </source>
</evidence>
<feature type="domain" description="HYR" evidence="3">
    <location>
        <begin position="754"/>
        <end position="837"/>
    </location>
</feature>
<feature type="domain" description="HYR" evidence="3">
    <location>
        <begin position="592"/>
        <end position="673"/>
    </location>
</feature>
<proteinExistence type="predicted"/>
<protein>
    <recommendedName>
        <fullName evidence="3">HYR domain-containing protein</fullName>
    </recommendedName>
</protein>
<keyword evidence="1" id="KW-0677">Repeat</keyword>
<dbReference type="InterPro" id="IPR013783">
    <property type="entry name" value="Ig-like_fold"/>
</dbReference>
<feature type="domain" description="HYR" evidence="3">
    <location>
        <begin position="508"/>
        <end position="591"/>
    </location>
</feature>
<dbReference type="InterPro" id="IPR003410">
    <property type="entry name" value="HYR_dom"/>
</dbReference>
<organism evidence="4 5">
    <name type="scientific">Edaphochlamys debaryana</name>
    <dbReference type="NCBI Taxonomy" id="47281"/>
    <lineage>
        <taxon>Eukaryota</taxon>
        <taxon>Viridiplantae</taxon>
        <taxon>Chlorophyta</taxon>
        <taxon>core chlorophytes</taxon>
        <taxon>Chlorophyceae</taxon>
        <taxon>CS clade</taxon>
        <taxon>Chlamydomonadales</taxon>
        <taxon>Chlamydomonadales incertae sedis</taxon>
        <taxon>Edaphochlamys</taxon>
    </lineage>
</organism>